<protein>
    <submittedName>
        <fullName evidence="6">ATP-binding cassette domain-containing protein</fullName>
    </submittedName>
</protein>
<dbReference type="Proteomes" id="UP000278036">
    <property type="component" value="Unassembled WGS sequence"/>
</dbReference>
<comment type="caution">
    <text evidence="6">The sequence shown here is derived from an EMBL/GenBank/DDBJ whole genome shotgun (WGS) entry which is preliminary data.</text>
</comment>
<dbReference type="GO" id="GO:0005524">
    <property type="term" value="F:ATP binding"/>
    <property type="evidence" value="ECO:0007669"/>
    <property type="project" value="UniProtKB-KW"/>
</dbReference>
<accession>A0A3A9JHR2</accession>
<dbReference type="EMBL" id="RFLX01000013">
    <property type="protein sequence ID" value="RMI20241.1"/>
    <property type="molecule type" value="Genomic_DNA"/>
</dbReference>
<gene>
    <name evidence="6" type="ORF">D6Z83_11430</name>
    <name evidence="7" type="ORF">EBE87_17355</name>
</gene>
<evidence type="ECO:0000313" key="6">
    <source>
        <dbReference type="EMBL" id="RKK04065.1"/>
    </source>
</evidence>
<dbReference type="PROSITE" id="PS00211">
    <property type="entry name" value="ABC_TRANSPORTER_1"/>
    <property type="match status" value="1"/>
</dbReference>
<keyword evidence="4 6" id="KW-0067">ATP-binding</keyword>
<reference evidence="6 9" key="1">
    <citation type="submission" date="2018-09" db="EMBL/GenBank/DDBJ databases">
        <title>Roseomonas sp. nov., isolated from feces of Tibetan antelopes in the Qinghai-Tibet plateau, China.</title>
        <authorList>
            <person name="Tian Z."/>
        </authorList>
    </citation>
    <scope>NUCLEOTIDE SEQUENCE [LARGE SCALE GENOMIC DNA]</scope>
    <source>
        <strain evidence="7 8">Z23</strain>
        <strain evidence="6 9">Z24</strain>
    </source>
</reference>
<organism evidence="6 9">
    <name type="scientific">Teichococcus wenyumeiae</name>
    <dbReference type="NCBI Taxonomy" id="2478470"/>
    <lineage>
        <taxon>Bacteria</taxon>
        <taxon>Pseudomonadati</taxon>
        <taxon>Pseudomonadota</taxon>
        <taxon>Alphaproteobacteria</taxon>
        <taxon>Acetobacterales</taxon>
        <taxon>Roseomonadaceae</taxon>
        <taxon>Roseomonas</taxon>
    </lineage>
</organism>
<dbReference type="EMBL" id="RAQU01000058">
    <property type="protein sequence ID" value="RKK04065.1"/>
    <property type="molecule type" value="Genomic_DNA"/>
</dbReference>
<evidence type="ECO:0000313" key="9">
    <source>
        <dbReference type="Proteomes" id="UP000278036"/>
    </source>
</evidence>
<dbReference type="SUPFAM" id="SSF52540">
    <property type="entry name" value="P-loop containing nucleoside triphosphate hydrolases"/>
    <property type="match status" value="1"/>
</dbReference>
<dbReference type="InterPro" id="IPR017871">
    <property type="entry name" value="ABC_transporter-like_CS"/>
</dbReference>
<keyword evidence="8" id="KW-1185">Reference proteome</keyword>
<feature type="domain" description="ABC transporter" evidence="5">
    <location>
        <begin position="13"/>
        <end position="230"/>
    </location>
</feature>
<dbReference type="InterPro" id="IPR003593">
    <property type="entry name" value="AAA+_ATPase"/>
</dbReference>
<dbReference type="PANTHER" id="PTHR42788">
    <property type="entry name" value="TAURINE IMPORT ATP-BINDING PROTEIN-RELATED"/>
    <property type="match status" value="1"/>
</dbReference>
<evidence type="ECO:0000256" key="4">
    <source>
        <dbReference type="ARBA" id="ARBA00022840"/>
    </source>
</evidence>
<dbReference type="Proteomes" id="UP000274097">
    <property type="component" value="Unassembled WGS sequence"/>
</dbReference>
<dbReference type="InterPro" id="IPR027417">
    <property type="entry name" value="P-loop_NTPase"/>
</dbReference>
<dbReference type="SMART" id="SM00382">
    <property type="entry name" value="AAA"/>
    <property type="match status" value="1"/>
</dbReference>
<keyword evidence="2" id="KW-0813">Transport</keyword>
<dbReference type="PANTHER" id="PTHR42788:SF19">
    <property type="entry name" value="ALIPHATIC SULFONATES IMPORT ATP-BINDING PROTEIN SSUB 2"/>
    <property type="match status" value="1"/>
</dbReference>
<comment type="similarity">
    <text evidence="1">Belongs to the ABC transporter superfamily.</text>
</comment>
<dbReference type="PROSITE" id="PS50893">
    <property type="entry name" value="ABC_TRANSPORTER_2"/>
    <property type="match status" value="1"/>
</dbReference>
<sequence>MPDLQPAPLILDIRSKRYRRAGYPATEALRDLRLVFPPGSVTAVLGPSGCGKTTALRILLGLDTAFEGEVRHRPDRIGVVFQEPRLLPWRSIEANLRLAATAAGRPHDQVAPLLERVGLGGWGSRFPGELSLGMARRAALARALVVEPELLVLDEPLVSLDDATASRLRVLLGELIAECGITTVLVTHQLEDALAMADRIAVFGRPPHSLRGVLEKPKGSAGSLALLRRELARRFPEQAG</sequence>
<dbReference type="AlphaFoldDB" id="A0A3A9JHR2"/>
<dbReference type="Pfam" id="PF00005">
    <property type="entry name" value="ABC_tran"/>
    <property type="match status" value="1"/>
</dbReference>
<evidence type="ECO:0000313" key="8">
    <source>
        <dbReference type="Proteomes" id="UP000274097"/>
    </source>
</evidence>
<evidence type="ECO:0000256" key="1">
    <source>
        <dbReference type="ARBA" id="ARBA00005417"/>
    </source>
</evidence>
<dbReference type="InterPro" id="IPR050166">
    <property type="entry name" value="ABC_transporter_ATP-bind"/>
</dbReference>
<dbReference type="Gene3D" id="3.40.50.300">
    <property type="entry name" value="P-loop containing nucleotide triphosphate hydrolases"/>
    <property type="match status" value="1"/>
</dbReference>
<evidence type="ECO:0000256" key="2">
    <source>
        <dbReference type="ARBA" id="ARBA00022448"/>
    </source>
</evidence>
<evidence type="ECO:0000256" key="3">
    <source>
        <dbReference type="ARBA" id="ARBA00022741"/>
    </source>
</evidence>
<dbReference type="InParanoid" id="A0A3A9JHR2"/>
<dbReference type="OrthoDB" id="8016555at2"/>
<dbReference type="InterPro" id="IPR003439">
    <property type="entry name" value="ABC_transporter-like_ATP-bd"/>
</dbReference>
<name>A0A3A9JHR2_9PROT</name>
<dbReference type="GO" id="GO:0016887">
    <property type="term" value="F:ATP hydrolysis activity"/>
    <property type="evidence" value="ECO:0007669"/>
    <property type="project" value="InterPro"/>
</dbReference>
<keyword evidence="3" id="KW-0547">Nucleotide-binding</keyword>
<evidence type="ECO:0000259" key="5">
    <source>
        <dbReference type="PROSITE" id="PS50893"/>
    </source>
</evidence>
<evidence type="ECO:0000313" key="7">
    <source>
        <dbReference type="EMBL" id="RMI20241.1"/>
    </source>
</evidence>
<proteinExistence type="inferred from homology"/>